<gene>
    <name evidence="7" type="ORF">LIER_37674</name>
</gene>
<dbReference type="AlphaFoldDB" id="A0AAV3PSY9"/>
<evidence type="ECO:0000313" key="7">
    <source>
        <dbReference type="EMBL" id="GAA0153440.1"/>
    </source>
</evidence>
<evidence type="ECO:0000256" key="2">
    <source>
        <dbReference type="ARBA" id="ARBA00004714"/>
    </source>
</evidence>
<dbReference type="EC" id="4.1.2.13" evidence="4"/>
<reference evidence="7 8" key="1">
    <citation type="submission" date="2024-01" db="EMBL/GenBank/DDBJ databases">
        <title>The complete chloroplast genome sequence of Lithospermum erythrorhizon: insights into the phylogenetic relationship among Boraginaceae species and the maternal lineages of purple gromwells.</title>
        <authorList>
            <person name="Okada T."/>
            <person name="Watanabe K."/>
        </authorList>
    </citation>
    <scope>NUCLEOTIDE SEQUENCE [LARGE SCALE GENOMIC DNA]</scope>
</reference>
<dbReference type="Gene3D" id="3.20.20.70">
    <property type="entry name" value="Aldolase class I"/>
    <property type="match status" value="1"/>
</dbReference>
<comment type="pathway">
    <text evidence="2">Carbohydrate degradation; glycolysis; D-glyceraldehyde 3-phosphate and glycerone phosphate from D-glucose: step 4/4.</text>
</comment>
<dbReference type="GO" id="GO:0004332">
    <property type="term" value="F:fructose-bisphosphate aldolase activity"/>
    <property type="evidence" value="ECO:0007669"/>
    <property type="project" value="UniProtKB-EC"/>
</dbReference>
<comment type="catalytic activity">
    <reaction evidence="1">
        <text>beta-D-fructose 1,6-bisphosphate = D-glyceraldehyde 3-phosphate + dihydroxyacetone phosphate</text>
        <dbReference type="Rhea" id="RHEA:14729"/>
        <dbReference type="ChEBI" id="CHEBI:32966"/>
        <dbReference type="ChEBI" id="CHEBI:57642"/>
        <dbReference type="ChEBI" id="CHEBI:59776"/>
        <dbReference type="EC" id="4.1.2.13"/>
    </reaction>
</comment>
<dbReference type="EMBL" id="BAABME010018327">
    <property type="protein sequence ID" value="GAA0153440.1"/>
    <property type="molecule type" value="Genomic_DNA"/>
</dbReference>
<evidence type="ECO:0000256" key="1">
    <source>
        <dbReference type="ARBA" id="ARBA00000441"/>
    </source>
</evidence>
<dbReference type="SUPFAM" id="SSF51569">
    <property type="entry name" value="Aldolase"/>
    <property type="match status" value="1"/>
</dbReference>
<comment type="similarity">
    <text evidence="3">Belongs to the class I fructose-bisphosphate aldolase family.</text>
</comment>
<name>A0AAV3PSY9_LITER</name>
<proteinExistence type="inferred from homology"/>
<dbReference type="InterPro" id="IPR000741">
    <property type="entry name" value="FBA_I"/>
</dbReference>
<evidence type="ECO:0000313" key="8">
    <source>
        <dbReference type="Proteomes" id="UP001454036"/>
    </source>
</evidence>
<evidence type="ECO:0000256" key="4">
    <source>
        <dbReference type="ARBA" id="ARBA00013068"/>
    </source>
</evidence>
<dbReference type="GO" id="GO:0006096">
    <property type="term" value="P:glycolytic process"/>
    <property type="evidence" value="ECO:0007669"/>
    <property type="project" value="UniProtKB-KW"/>
</dbReference>
<sequence>MVDVLIEQNIVPCIKVDKGLVPLAGSNDNSWCKGIDDLASCFAAYYQQGARFAKWCTVVKILDGPFNLGC</sequence>
<dbReference type="InterPro" id="IPR013785">
    <property type="entry name" value="Aldolase_TIM"/>
</dbReference>
<keyword evidence="8" id="KW-1185">Reference proteome</keyword>
<dbReference type="PANTHER" id="PTHR11627">
    <property type="entry name" value="FRUCTOSE-BISPHOSPHATE ALDOLASE"/>
    <property type="match status" value="1"/>
</dbReference>
<evidence type="ECO:0000256" key="3">
    <source>
        <dbReference type="ARBA" id="ARBA00010387"/>
    </source>
</evidence>
<dbReference type="Pfam" id="PF00274">
    <property type="entry name" value="Glycolytic"/>
    <property type="match status" value="1"/>
</dbReference>
<organism evidence="7 8">
    <name type="scientific">Lithospermum erythrorhizon</name>
    <name type="common">Purple gromwell</name>
    <name type="synonym">Lithospermum officinale var. erythrorhizon</name>
    <dbReference type="NCBI Taxonomy" id="34254"/>
    <lineage>
        <taxon>Eukaryota</taxon>
        <taxon>Viridiplantae</taxon>
        <taxon>Streptophyta</taxon>
        <taxon>Embryophyta</taxon>
        <taxon>Tracheophyta</taxon>
        <taxon>Spermatophyta</taxon>
        <taxon>Magnoliopsida</taxon>
        <taxon>eudicotyledons</taxon>
        <taxon>Gunneridae</taxon>
        <taxon>Pentapetalae</taxon>
        <taxon>asterids</taxon>
        <taxon>lamiids</taxon>
        <taxon>Boraginales</taxon>
        <taxon>Boraginaceae</taxon>
        <taxon>Boraginoideae</taxon>
        <taxon>Lithospermeae</taxon>
        <taxon>Lithospermum</taxon>
    </lineage>
</organism>
<accession>A0AAV3PSY9</accession>
<evidence type="ECO:0000256" key="5">
    <source>
        <dbReference type="ARBA" id="ARBA00023152"/>
    </source>
</evidence>
<keyword evidence="5" id="KW-0324">Glycolysis</keyword>
<keyword evidence="6" id="KW-0456">Lyase</keyword>
<protein>
    <recommendedName>
        <fullName evidence="4">fructose-bisphosphate aldolase</fullName>
        <ecNumber evidence="4">4.1.2.13</ecNumber>
    </recommendedName>
</protein>
<comment type="caution">
    <text evidence="7">The sequence shown here is derived from an EMBL/GenBank/DDBJ whole genome shotgun (WGS) entry which is preliminary data.</text>
</comment>
<evidence type="ECO:0000256" key="6">
    <source>
        <dbReference type="ARBA" id="ARBA00023239"/>
    </source>
</evidence>
<dbReference type="Proteomes" id="UP001454036">
    <property type="component" value="Unassembled WGS sequence"/>
</dbReference>